<name>A0AAD8TSR6_LOLMU</name>
<evidence type="ECO:0000313" key="6">
    <source>
        <dbReference type="EMBL" id="KAK1693216.1"/>
    </source>
</evidence>
<feature type="compositionally biased region" description="Polar residues" evidence="4">
    <location>
        <begin position="264"/>
        <end position="290"/>
    </location>
</feature>
<evidence type="ECO:0000256" key="2">
    <source>
        <dbReference type="PROSITE-ProRule" id="PRU00035"/>
    </source>
</evidence>
<dbReference type="AlphaFoldDB" id="A0AAD8TSR6"/>
<dbReference type="Pfam" id="PF00439">
    <property type="entry name" value="Bromodomain"/>
    <property type="match status" value="1"/>
</dbReference>
<evidence type="ECO:0000256" key="4">
    <source>
        <dbReference type="SAM" id="MobiDB-lite"/>
    </source>
</evidence>
<dbReference type="InterPro" id="IPR001487">
    <property type="entry name" value="Bromodomain"/>
</dbReference>
<sequence length="486" mass="54221">MTTQACKRRRSVYISSGSEDSGTDSEVERSKPSKKSMVTSISLCEHQPSSNNKVKSMNTSKTRVCRTILGKLMDHPGGWLFHQPVDPVLFGIPDYFDVIRNPMDLGTVKKKLTNKSYFGTDEFAADVRLTFSNAMKYNPPGNQVHTVAEQLNIMFDSEWKLYEKKWRDRNLASEQLQMKVIKARTAVDAKPVVSRGLVSCSNSVAKKTLTDAISSKIKIKFSVRGSGQTLSKGVNDTSLQAAASRVASLNHSIPCTKDSAKITKVQSSEHSSRSIGNESRSCSDTSTSPLPSYGQGDGSYIHDEPLSPTKALRAAILKRRFAGTIVKAQQKALLDHQIDPAKLQMEKERLEKRQQQEKERIEAQVKAAEAAAQFKLDEETRIKREQEREAARLALHMMKKTIDIDNSDFLKELEKMTKKWELNPPGKLIVDFVDGIDLPPDLGSPLERLGLFMKKDLEEEVEHEMDDNIAPSMVVDVEEGEIGCCG</sequence>
<keyword evidence="3" id="KW-0175">Coiled coil</keyword>
<dbReference type="PANTHER" id="PTHR46136:SF19">
    <property type="entry name" value="TRANSCRIPTION FACTOR GTE12"/>
    <property type="match status" value="1"/>
</dbReference>
<evidence type="ECO:0000256" key="3">
    <source>
        <dbReference type="SAM" id="Coils"/>
    </source>
</evidence>
<feature type="region of interest" description="Disordered" evidence="4">
    <location>
        <begin position="1"/>
        <end position="40"/>
    </location>
</feature>
<feature type="domain" description="Bromo" evidence="5">
    <location>
        <begin position="73"/>
        <end position="145"/>
    </location>
</feature>
<dbReference type="InterPro" id="IPR052442">
    <property type="entry name" value="Env_Response_Regulator"/>
</dbReference>
<dbReference type="SMART" id="SM00297">
    <property type="entry name" value="BROMO"/>
    <property type="match status" value="1"/>
</dbReference>
<dbReference type="InterPro" id="IPR036427">
    <property type="entry name" value="Bromodomain-like_sf"/>
</dbReference>
<proteinExistence type="predicted"/>
<gene>
    <name evidence="6" type="ORF">QYE76_009913</name>
</gene>
<dbReference type="PRINTS" id="PR00503">
    <property type="entry name" value="BROMODOMAIN"/>
</dbReference>
<accession>A0AAD8TSR6</accession>
<comment type="caution">
    <text evidence="6">The sequence shown here is derived from an EMBL/GenBank/DDBJ whole genome shotgun (WGS) entry which is preliminary data.</text>
</comment>
<dbReference type="SUPFAM" id="SSF47370">
    <property type="entry name" value="Bromodomain"/>
    <property type="match status" value="1"/>
</dbReference>
<feature type="compositionally biased region" description="Basic residues" evidence="4">
    <location>
        <begin position="1"/>
        <end position="11"/>
    </location>
</feature>
<evidence type="ECO:0000259" key="5">
    <source>
        <dbReference type="PROSITE" id="PS50014"/>
    </source>
</evidence>
<feature type="region of interest" description="Disordered" evidence="4">
    <location>
        <begin position="259"/>
        <end position="305"/>
    </location>
</feature>
<dbReference type="PANTHER" id="PTHR46136">
    <property type="entry name" value="TRANSCRIPTION FACTOR GTE8"/>
    <property type="match status" value="1"/>
</dbReference>
<keyword evidence="1 2" id="KW-0103">Bromodomain</keyword>
<dbReference type="Proteomes" id="UP001231189">
    <property type="component" value="Unassembled WGS sequence"/>
</dbReference>
<evidence type="ECO:0000313" key="7">
    <source>
        <dbReference type="Proteomes" id="UP001231189"/>
    </source>
</evidence>
<organism evidence="6 7">
    <name type="scientific">Lolium multiflorum</name>
    <name type="common">Italian ryegrass</name>
    <name type="synonym">Lolium perenne subsp. multiflorum</name>
    <dbReference type="NCBI Taxonomy" id="4521"/>
    <lineage>
        <taxon>Eukaryota</taxon>
        <taxon>Viridiplantae</taxon>
        <taxon>Streptophyta</taxon>
        <taxon>Embryophyta</taxon>
        <taxon>Tracheophyta</taxon>
        <taxon>Spermatophyta</taxon>
        <taxon>Magnoliopsida</taxon>
        <taxon>Liliopsida</taxon>
        <taxon>Poales</taxon>
        <taxon>Poaceae</taxon>
        <taxon>BOP clade</taxon>
        <taxon>Pooideae</taxon>
        <taxon>Poodae</taxon>
        <taxon>Poeae</taxon>
        <taxon>Poeae Chloroplast Group 2 (Poeae type)</taxon>
        <taxon>Loliodinae</taxon>
        <taxon>Loliinae</taxon>
        <taxon>Lolium</taxon>
    </lineage>
</organism>
<reference evidence="6" key="1">
    <citation type="submission" date="2023-07" db="EMBL/GenBank/DDBJ databases">
        <title>A chromosome-level genome assembly of Lolium multiflorum.</title>
        <authorList>
            <person name="Chen Y."/>
            <person name="Copetti D."/>
            <person name="Kolliker R."/>
            <person name="Studer B."/>
        </authorList>
    </citation>
    <scope>NUCLEOTIDE SEQUENCE</scope>
    <source>
        <strain evidence="6">02402/16</strain>
        <tissue evidence="6">Leaf</tissue>
    </source>
</reference>
<dbReference type="EMBL" id="JAUUTY010000001">
    <property type="protein sequence ID" value="KAK1693216.1"/>
    <property type="molecule type" value="Genomic_DNA"/>
</dbReference>
<feature type="coiled-coil region" evidence="3">
    <location>
        <begin position="344"/>
        <end position="378"/>
    </location>
</feature>
<keyword evidence="7" id="KW-1185">Reference proteome</keyword>
<evidence type="ECO:0000256" key="1">
    <source>
        <dbReference type="ARBA" id="ARBA00023117"/>
    </source>
</evidence>
<dbReference type="PROSITE" id="PS50014">
    <property type="entry name" value="BROMODOMAIN_2"/>
    <property type="match status" value="1"/>
</dbReference>
<dbReference type="Gene3D" id="1.20.920.10">
    <property type="entry name" value="Bromodomain-like"/>
    <property type="match status" value="1"/>
</dbReference>
<protein>
    <recommendedName>
        <fullName evidence="5">Bromo domain-containing protein</fullName>
    </recommendedName>
</protein>